<gene>
    <name evidence="2" type="ordered locus">Dde_3077</name>
</gene>
<dbReference type="SMART" id="SM00471">
    <property type="entry name" value="HDc"/>
    <property type="match status" value="1"/>
</dbReference>
<dbReference type="Pfam" id="PF13487">
    <property type="entry name" value="HD_5"/>
    <property type="match status" value="1"/>
</dbReference>
<dbReference type="Gene3D" id="1.10.3210.10">
    <property type="entry name" value="Hypothetical protein af1432"/>
    <property type="match status" value="1"/>
</dbReference>
<dbReference type="Proteomes" id="UP000002710">
    <property type="component" value="Chromosome"/>
</dbReference>
<proteinExistence type="predicted"/>
<dbReference type="eggNOG" id="COG2206">
    <property type="taxonomic scope" value="Bacteria"/>
</dbReference>
<dbReference type="GO" id="GO:0016787">
    <property type="term" value="F:hydrolase activity"/>
    <property type="evidence" value="ECO:0007669"/>
    <property type="project" value="UniProtKB-KW"/>
</dbReference>
<dbReference type="InterPro" id="IPR003607">
    <property type="entry name" value="HD/PDEase_dom"/>
</dbReference>
<dbReference type="InterPro" id="IPR037522">
    <property type="entry name" value="HD_GYP_dom"/>
</dbReference>
<evidence type="ECO:0000313" key="2">
    <source>
        <dbReference type="EMBL" id="ABB39871.1"/>
    </source>
</evidence>
<sequence length="328" mass="36868">MTQAQTASLHSAEEFMPVPCAMLRTDMLGQFGLYIRQGGNHVLYTKAGERFTERHRRILSANGVEQVYIRTRRKPEYKEHVARYLGDVLADESIPLPARARIFYETSTEIVQEVFATRLPPTLARDSFDRILQFVTEGIGFLTLENSMGTIASLIAHDYSTYTHSIHVFVYSQAILQTYGFDEESLIQFGLGAMLHDIGKTAVQDCILTKPGPLTEAERRSVNLHPLTGVGLCTRMPLSQDALHCILFHHEKLDGSGYPCGLTDPQIPLPVRAITIADIYDALTSHRPYAEARNPFAVLRLMREEMHSQIDMDVFKRFVVILSGASVI</sequence>
<dbReference type="PANTHER" id="PTHR43155:SF2">
    <property type="entry name" value="CYCLIC DI-GMP PHOSPHODIESTERASE PA4108"/>
    <property type="match status" value="1"/>
</dbReference>
<dbReference type="AlphaFoldDB" id="Q30WS5"/>
<organism evidence="2 3">
    <name type="scientific">Oleidesulfovibrio alaskensis (strain ATCC BAA-1058 / DSM 17464 / G20)</name>
    <name type="common">Desulfovibrio alaskensis</name>
    <dbReference type="NCBI Taxonomy" id="207559"/>
    <lineage>
        <taxon>Bacteria</taxon>
        <taxon>Pseudomonadati</taxon>
        <taxon>Thermodesulfobacteriota</taxon>
        <taxon>Desulfovibrionia</taxon>
        <taxon>Desulfovibrionales</taxon>
        <taxon>Desulfovibrionaceae</taxon>
        <taxon>Oleidesulfovibrio</taxon>
    </lineage>
</organism>
<dbReference type="EMBL" id="CP000112">
    <property type="protein sequence ID" value="ABB39871.1"/>
    <property type="molecule type" value="Genomic_DNA"/>
</dbReference>
<dbReference type="CDD" id="cd00077">
    <property type="entry name" value="HDc"/>
    <property type="match status" value="1"/>
</dbReference>
<protein>
    <submittedName>
        <fullName evidence="2">Metal dependent phosphohydrolase</fullName>
    </submittedName>
</protein>
<dbReference type="STRING" id="207559.Dde_3077"/>
<accession>Q30WS5</accession>
<dbReference type="PROSITE" id="PS51832">
    <property type="entry name" value="HD_GYP"/>
    <property type="match status" value="1"/>
</dbReference>
<reference evidence="2 3" key="1">
    <citation type="journal article" date="2011" name="J. Bacteriol.">
        <title>Complete genome sequence and updated annotation of Desulfovibrio alaskensis G20.</title>
        <authorList>
            <person name="Hauser L.J."/>
            <person name="Land M.L."/>
            <person name="Brown S.D."/>
            <person name="Larimer F."/>
            <person name="Keller K.L."/>
            <person name="Rapp-Giles B.J."/>
            <person name="Price M.N."/>
            <person name="Lin M."/>
            <person name="Bruce D.C."/>
            <person name="Detter J.C."/>
            <person name="Tapia R."/>
            <person name="Han C.S."/>
            <person name="Goodwin L.A."/>
            <person name="Cheng J.F."/>
            <person name="Pitluck S."/>
            <person name="Copeland A."/>
            <person name="Lucas S."/>
            <person name="Nolan M."/>
            <person name="Lapidus A.L."/>
            <person name="Palumbo A.V."/>
            <person name="Wall J.D."/>
        </authorList>
    </citation>
    <scope>NUCLEOTIDE SEQUENCE [LARGE SCALE GENOMIC DNA]</scope>
    <source>
        <strain evidence="3">ATCC BAA 1058 / DSM 17464 / G20</strain>
    </source>
</reference>
<dbReference type="SUPFAM" id="SSF109604">
    <property type="entry name" value="HD-domain/PDEase-like"/>
    <property type="match status" value="1"/>
</dbReference>
<dbReference type="HOGENOM" id="CLU_000445_92_1_7"/>
<keyword evidence="2" id="KW-0378">Hydrolase</keyword>
<name>Q30WS5_OLEA2</name>
<feature type="domain" description="HD-GYP" evidence="1">
    <location>
        <begin position="139"/>
        <end position="328"/>
    </location>
</feature>
<dbReference type="PANTHER" id="PTHR43155">
    <property type="entry name" value="CYCLIC DI-GMP PHOSPHODIESTERASE PA4108-RELATED"/>
    <property type="match status" value="1"/>
</dbReference>
<dbReference type="KEGG" id="dde:Dde_3077"/>
<evidence type="ECO:0000259" key="1">
    <source>
        <dbReference type="PROSITE" id="PS51832"/>
    </source>
</evidence>
<dbReference type="RefSeq" id="WP_011368833.1">
    <property type="nucleotide sequence ID" value="NC_007519.1"/>
</dbReference>
<keyword evidence="3" id="KW-1185">Reference proteome</keyword>
<evidence type="ECO:0000313" key="3">
    <source>
        <dbReference type="Proteomes" id="UP000002710"/>
    </source>
</evidence>